<feature type="compositionally biased region" description="Basic and acidic residues" evidence="5">
    <location>
        <begin position="1"/>
        <end position="18"/>
    </location>
</feature>
<dbReference type="Proteomes" id="UP000678393">
    <property type="component" value="Unassembled WGS sequence"/>
</dbReference>
<evidence type="ECO:0000313" key="8">
    <source>
        <dbReference type="Proteomes" id="UP000678393"/>
    </source>
</evidence>
<dbReference type="PANTHER" id="PTHR19211">
    <property type="entry name" value="ATP-BINDING TRANSPORT PROTEIN-RELATED"/>
    <property type="match status" value="1"/>
</dbReference>
<organism evidence="7 8">
    <name type="scientific">Candidula unifasciata</name>
    <dbReference type="NCBI Taxonomy" id="100452"/>
    <lineage>
        <taxon>Eukaryota</taxon>
        <taxon>Metazoa</taxon>
        <taxon>Spiralia</taxon>
        <taxon>Lophotrochozoa</taxon>
        <taxon>Mollusca</taxon>
        <taxon>Gastropoda</taxon>
        <taxon>Heterobranchia</taxon>
        <taxon>Euthyneura</taxon>
        <taxon>Panpulmonata</taxon>
        <taxon>Eupulmonata</taxon>
        <taxon>Stylommatophora</taxon>
        <taxon>Helicina</taxon>
        <taxon>Helicoidea</taxon>
        <taxon>Geomitridae</taxon>
        <taxon>Candidula</taxon>
    </lineage>
</organism>
<evidence type="ECO:0000256" key="1">
    <source>
        <dbReference type="ARBA" id="ARBA00011054"/>
    </source>
</evidence>
<dbReference type="InterPro" id="IPR032781">
    <property type="entry name" value="ABC_tran_Xtn"/>
</dbReference>
<evidence type="ECO:0000256" key="2">
    <source>
        <dbReference type="ARBA" id="ARBA00022737"/>
    </source>
</evidence>
<dbReference type="PROSITE" id="PS50893">
    <property type="entry name" value="ABC_TRANSPORTER_2"/>
    <property type="match status" value="2"/>
</dbReference>
<dbReference type="PROSITE" id="PS00211">
    <property type="entry name" value="ABC_TRANSPORTER_1"/>
    <property type="match status" value="1"/>
</dbReference>
<dbReference type="OrthoDB" id="2110130at2759"/>
<keyword evidence="8" id="KW-1185">Reference proteome</keyword>
<dbReference type="InterPro" id="IPR003439">
    <property type="entry name" value="ABC_transporter-like_ATP-bd"/>
</dbReference>
<keyword evidence="2" id="KW-0677">Repeat</keyword>
<reference evidence="7" key="1">
    <citation type="submission" date="2021-04" db="EMBL/GenBank/DDBJ databases">
        <authorList>
            <consortium name="Molecular Ecology Group"/>
        </authorList>
    </citation>
    <scope>NUCLEOTIDE SEQUENCE</scope>
</reference>
<dbReference type="EMBL" id="CAJHNH020006001">
    <property type="protein sequence ID" value="CAG5133195.1"/>
    <property type="molecule type" value="Genomic_DNA"/>
</dbReference>
<evidence type="ECO:0000313" key="7">
    <source>
        <dbReference type="EMBL" id="CAG5133195.1"/>
    </source>
</evidence>
<dbReference type="InterPro" id="IPR027417">
    <property type="entry name" value="P-loop_NTPase"/>
</dbReference>
<dbReference type="InterPro" id="IPR050611">
    <property type="entry name" value="ABCF"/>
</dbReference>
<dbReference type="Gene3D" id="3.40.50.300">
    <property type="entry name" value="P-loop containing nucleotide triphosphate hydrolases"/>
    <property type="match status" value="2"/>
</dbReference>
<protein>
    <recommendedName>
        <fullName evidence="6">ABC transporter domain-containing protein</fullName>
    </recommendedName>
</protein>
<comment type="similarity">
    <text evidence="1">Belongs to the ABC transporter superfamily. ABCF family. EF3 subfamily.</text>
</comment>
<keyword evidence="3" id="KW-0547">Nucleotide-binding</keyword>
<feature type="domain" description="ABC transporter" evidence="6">
    <location>
        <begin position="394"/>
        <end position="611"/>
    </location>
</feature>
<dbReference type="AlphaFoldDB" id="A0A8S4A010"/>
<dbReference type="InterPro" id="IPR003593">
    <property type="entry name" value="AAA+_ATPase"/>
</dbReference>
<feature type="domain" description="ABC transporter" evidence="6">
    <location>
        <begin position="82"/>
        <end position="323"/>
    </location>
</feature>
<evidence type="ECO:0000256" key="5">
    <source>
        <dbReference type="SAM" id="MobiDB-lite"/>
    </source>
</evidence>
<dbReference type="FunFam" id="3.40.50.300:FF:000683">
    <property type="entry name" value="Abc transporter f family member 1"/>
    <property type="match status" value="1"/>
</dbReference>
<comment type="caution">
    <text evidence="7">The sequence shown here is derived from an EMBL/GenBank/DDBJ whole genome shotgun (WGS) entry which is preliminary data.</text>
</comment>
<dbReference type="PANTHER" id="PTHR19211:SF15">
    <property type="entry name" value="ATP-BINDING CASSETTE SUB-FAMILY F MEMBER 2"/>
    <property type="match status" value="1"/>
</dbReference>
<sequence length="616" mass="69443">MPSDAKKKRDAKKKEAAKSRGGKKNLQQDDDPELKGENGETENGDGTADDSSVAALMDELALAAKHRSVTGVLASHPDSRDVHIHNLSILFHGAELLMDSTLELNVGRRYGLIGLNGCGKSSLLAALAAREVPIPEHVDTFLLRREMPPSDKTALMAVVEVDDARRHLEKEAEELAHNTDPEAHERLMDVYARLDDLDATKAEAKAGYILHGLGFSRAMQHTKVKDFSGGWRMRIALARALFLRPSLMLLDEPTNHLDLNACVWLEEELKTYPRILVVVSHSQDFLNGVCTNIIHMNLKKLNYFGGNYDTYVQTRYELEENQMKKYKWEQDQIAHMKNYIARFGHGSAKLARQAQSKEKTLKKMVDGGLTERISADKTVSLYFPSCGEIPPPVIMVQNVSFRYSESQKYIYKDLDFGIDLDTRVALVGPNGAGKSTLLKLITGELIPTDGLIRRHSHLKIGRYHQHLGDQLDLDLSALEYMMKCYPDVKEKEEMRKIIGRFGLTGLQQVCPIRNLSDGQRCRVTFAWLAWQCPHLLLLDEPTNHLDIETIDALADAINDFEGGMILVSHDFRLISQVTEEIWVCEKGAVTKWEGDIFSYKEHLIKETQKENCKLKG</sequence>
<dbReference type="SUPFAM" id="SSF52540">
    <property type="entry name" value="P-loop containing nucleoside triphosphate hydrolases"/>
    <property type="match status" value="2"/>
</dbReference>
<dbReference type="FunFam" id="3.40.50.300:FF:000104">
    <property type="entry name" value="ATP-binding cassette sub-family F member 3"/>
    <property type="match status" value="1"/>
</dbReference>
<dbReference type="GO" id="GO:0016887">
    <property type="term" value="F:ATP hydrolysis activity"/>
    <property type="evidence" value="ECO:0007669"/>
    <property type="project" value="InterPro"/>
</dbReference>
<name>A0A8S4A010_9EUPU</name>
<accession>A0A8S4A010</accession>
<keyword evidence="4" id="KW-0067">ATP-binding</keyword>
<gene>
    <name evidence="7" type="ORF">CUNI_LOCUS18753</name>
</gene>
<feature type="region of interest" description="Disordered" evidence="5">
    <location>
        <begin position="1"/>
        <end position="50"/>
    </location>
</feature>
<dbReference type="Pfam" id="PF12848">
    <property type="entry name" value="ABC_tran_Xtn"/>
    <property type="match status" value="1"/>
</dbReference>
<dbReference type="CDD" id="cd03221">
    <property type="entry name" value="ABCF_EF-3"/>
    <property type="match status" value="2"/>
</dbReference>
<dbReference type="InterPro" id="IPR017871">
    <property type="entry name" value="ABC_transporter-like_CS"/>
</dbReference>
<evidence type="ECO:0000256" key="3">
    <source>
        <dbReference type="ARBA" id="ARBA00022741"/>
    </source>
</evidence>
<evidence type="ECO:0000259" key="6">
    <source>
        <dbReference type="PROSITE" id="PS50893"/>
    </source>
</evidence>
<dbReference type="SMART" id="SM00382">
    <property type="entry name" value="AAA"/>
    <property type="match status" value="2"/>
</dbReference>
<evidence type="ECO:0000256" key="4">
    <source>
        <dbReference type="ARBA" id="ARBA00022840"/>
    </source>
</evidence>
<proteinExistence type="inferred from homology"/>
<dbReference type="GO" id="GO:0005524">
    <property type="term" value="F:ATP binding"/>
    <property type="evidence" value="ECO:0007669"/>
    <property type="project" value="UniProtKB-KW"/>
</dbReference>
<dbReference type="Pfam" id="PF00005">
    <property type="entry name" value="ABC_tran"/>
    <property type="match status" value="2"/>
</dbReference>